<dbReference type="EMBL" id="VSSQ01003397">
    <property type="protein sequence ID" value="MPM20501.1"/>
    <property type="molecule type" value="Genomic_DNA"/>
</dbReference>
<gene>
    <name evidence="1" type="ORF">SDC9_66931</name>
</gene>
<sequence length="171" mass="19316">MRAEGVNVRDRTKTGAYTPLGVYDIPDDNAWLTGGSRASYGPNARLNMEGVSGEIDKSGRSSIRIHGGRQEKFNSKTKKWEPVNNPTLKKTYGCLRAYDTNMSVFKQITDNLDANDTQEVPGQVTVNDDLEQVNEPSVNNYVEINVTYQVSEDELQYWQNFVNNLFNNNNK</sequence>
<evidence type="ECO:0000313" key="1">
    <source>
        <dbReference type="EMBL" id="MPM20501.1"/>
    </source>
</evidence>
<accession>A0A644XXW0</accession>
<comment type="caution">
    <text evidence="1">The sequence shown here is derived from an EMBL/GenBank/DDBJ whole genome shotgun (WGS) entry which is preliminary data.</text>
</comment>
<name>A0A644XXW0_9ZZZZ</name>
<dbReference type="AlphaFoldDB" id="A0A644XXW0"/>
<organism evidence="1">
    <name type="scientific">bioreactor metagenome</name>
    <dbReference type="NCBI Taxonomy" id="1076179"/>
    <lineage>
        <taxon>unclassified sequences</taxon>
        <taxon>metagenomes</taxon>
        <taxon>ecological metagenomes</taxon>
    </lineage>
</organism>
<reference evidence="1" key="1">
    <citation type="submission" date="2019-08" db="EMBL/GenBank/DDBJ databases">
        <authorList>
            <person name="Kucharzyk K."/>
            <person name="Murdoch R.W."/>
            <person name="Higgins S."/>
            <person name="Loffler F."/>
        </authorList>
    </citation>
    <scope>NUCLEOTIDE SEQUENCE</scope>
</reference>
<protein>
    <recommendedName>
        <fullName evidence="2">YkuD domain-containing protein</fullName>
    </recommendedName>
</protein>
<proteinExistence type="predicted"/>
<evidence type="ECO:0008006" key="2">
    <source>
        <dbReference type="Google" id="ProtNLM"/>
    </source>
</evidence>